<evidence type="ECO:0000313" key="4">
    <source>
        <dbReference type="Proteomes" id="UP000664332"/>
    </source>
</evidence>
<comment type="caution">
    <text evidence="3">The sequence shown here is derived from an EMBL/GenBank/DDBJ whole genome shotgun (WGS) entry which is preliminary data.</text>
</comment>
<sequence length="222" mass="24491">MNIGAVLERLQPEFPDLTVSRIRYYETEGLISPRRTDSRYRRFTEADIERVRYILVNQRDNYLPLKVIKEQLDAMDDGTVTAIMGASGSSHALISPQDFKSGEAVRLTDADVAQRAGVDREFVSSLVAEKIISPDTTGLFTADDAVIASTAQALAQFGLDVRHVKQLKHAADRQSALISQVATRRAAKHKEDAALHAEDLSMQLSSLVVSLHAAFVKNGLRD</sequence>
<dbReference type="Proteomes" id="UP000664332">
    <property type="component" value="Unassembled WGS sequence"/>
</dbReference>
<dbReference type="EMBL" id="JAFLEQ010000003">
    <property type="protein sequence ID" value="MBN9643564.1"/>
    <property type="molecule type" value="Genomic_DNA"/>
</dbReference>
<evidence type="ECO:0000313" key="3">
    <source>
        <dbReference type="EMBL" id="MBN9643564.1"/>
    </source>
</evidence>
<gene>
    <name evidence="3" type="ORF">JZY06_02815</name>
</gene>
<dbReference type="PANTHER" id="PTHR30204:SF89">
    <property type="entry name" value="HTH MERR-TYPE DOMAIN-CONTAINING PROTEIN"/>
    <property type="match status" value="1"/>
</dbReference>
<accession>A0A939IT80</accession>
<dbReference type="CDD" id="cd00592">
    <property type="entry name" value="HTH_MerR-like"/>
    <property type="match status" value="1"/>
</dbReference>
<dbReference type="InterPro" id="IPR000551">
    <property type="entry name" value="MerR-type_HTH_dom"/>
</dbReference>
<dbReference type="AlphaFoldDB" id="A0A939IT80"/>
<feature type="domain" description="HTH merR-type" evidence="2">
    <location>
        <begin position="16"/>
        <end position="74"/>
    </location>
</feature>
<dbReference type="SUPFAM" id="SSF46955">
    <property type="entry name" value="Putative DNA-binding domain"/>
    <property type="match status" value="1"/>
</dbReference>
<dbReference type="GO" id="GO:0003677">
    <property type="term" value="F:DNA binding"/>
    <property type="evidence" value="ECO:0007669"/>
    <property type="project" value="UniProtKB-KW"/>
</dbReference>
<dbReference type="GO" id="GO:0003700">
    <property type="term" value="F:DNA-binding transcription factor activity"/>
    <property type="evidence" value="ECO:0007669"/>
    <property type="project" value="InterPro"/>
</dbReference>
<evidence type="ECO:0000256" key="1">
    <source>
        <dbReference type="ARBA" id="ARBA00023125"/>
    </source>
</evidence>
<name>A0A939IT80_9CORY</name>
<keyword evidence="1" id="KW-0238">DNA-binding</keyword>
<evidence type="ECO:0000259" key="2">
    <source>
        <dbReference type="PROSITE" id="PS50937"/>
    </source>
</evidence>
<dbReference type="InterPro" id="IPR047057">
    <property type="entry name" value="MerR_fam"/>
</dbReference>
<dbReference type="SMART" id="SM00422">
    <property type="entry name" value="HTH_MERR"/>
    <property type="match status" value="1"/>
</dbReference>
<reference evidence="3" key="1">
    <citation type="submission" date="2021-03" db="EMBL/GenBank/DDBJ databases">
        <authorList>
            <person name="Sun Q."/>
        </authorList>
    </citation>
    <scope>NUCLEOTIDE SEQUENCE</scope>
    <source>
        <strain evidence="3">CCM 8862</strain>
    </source>
</reference>
<keyword evidence="4" id="KW-1185">Reference proteome</keyword>
<dbReference type="PANTHER" id="PTHR30204">
    <property type="entry name" value="REDOX-CYCLING DRUG-SENSING TRANSCRIPTIONAL ACTIVATOR SOXR"/>
    <property type="match status" value="1"/>
</dbReference>
<dbReference type="PRINTS" id="PR00040">
    <property type="entry name" value="HTHMERR"/>
</dbReference>
<dbReference type="PROSITE" id="PS50937">
    <property type="entry name" value="HTH_MERR_2"/>
    <property type="match status" value="1"/>
</dbReference>
<protein>
    <submittedName>
        <fullName evidence="3">MerR family transcriptional regulator</fullName>
    </submittedName>
</protein>
<dbReference type="Pfam" id="PF13411">
    <property type="entry name" value="MerR_1"/>
    <property type="match status" value="1"/>
</dbReference>
<organism evidence="3 4">
    <name type="scientific">Corynebacterium mendelii</name>
    <dbReference type="NCBI Taxonomy" id="2765362"/>
    <lineage>
        <taxon>Bacteria</taxon>
        <taxon>Bacillati</taxon>
        <taxon>Actinomycetota</taxon>
        <taxon>Actinomycetes</taxon>
        <taxon>Mycobacteriales</taxon>
        <taxon>Corynebacteriaceae</taxon>
        <taxon>Corynebacterium</taxon>
    </lineage>
</organism>
<dbReference type="InterPro" id="IPR009061">
    <property type="entry name" value="DNA-bd_dom_put_sf"/>
</dbReference>
<proteinExistence type="predicted"/>
<dbReference type="Gene3D" id="1.10.1660.10">
    <property type="match status" value="1"/>
</dbReference>